<protein>
    <submittedName>
        <fullName evidence="1">Uncharacterized protein</fullName>
    </submittedName>
</protein>
<evidence type="ECO:0000313" key="1">
    <source>
        <dbReference type="EMBL" id="GAP84479.2"/>
    </source>
</evidence>
<keyword evidence="2" id="KW-1185">Reference proteome</keyword>
<dbReference type="Proteomes" id="UP000054516">
    <property type="component" value="Unassembled WGS sequence"/>
</dbReference>
<organism evidence="1">
    <name type="scientific">Rosellinia necatrix</name>
    <name type="common">White root-rot fungus</name>
    <dbReference type="NCBI Taxonomy" id="77044"/>
    <lineage>
        <taxon>Eukaryota</taxon>
        <taxon>Fungi</taxon>
        <taxon>Dikarya</taxon>
        <taxon>Ascomycota</taxon>
        <taxon>Pezizomycotina</taxon>
        <taxon>Sordariomycetes</taxon>
        <taxon>Xylariomycetidae</taxon>
        <taxon>Xylariales</taxon>
        <taxon>Xylariaceae</taxon>
        <taxon>Rosellinia</taxon>
    </lineage>
</organism>
<sequence length="302" mass="33117">MVAESGDFSMYQFYEQSFRAGLVVRISHVPRALPPADFNRIMATLLGPGLCAVMWPKPPKHQRRHHTGFCDAIFATDAILMEAMAKIRWIFMGARWLHPASPVGMFPVLTASGEGWGSPGTQTVWIRRGGPDNWTPPDAYSLYLGRCGGGTYAIFVKRVGPSAVMSIPGVISPTTTTDRRLLRLTCRYYQFSEDGVRVGMDFTYGGSLKRFRVAAAWRGTGPDPGPNTDPSSPSFILWGEDGVQDVLEIRTSPDTTTAPMSRLEIARGTDLLKFLGGIEIAEPTEAAPPVHHASAQRRCSFP</sequence>
<dbReference type="AlphaFoldDB" id="A0A1S7UR19"/>
<dbReference type="EMBL" id="DF977551">
    <property type="protein sequence ID" value="GAP84479.2"/>
    <property type="molecule type" value="Genomic_DNA"/>
</dbReference>
<evidence type="ECO:0000313" key="2">
    <source>
        <dbReference type="Proteomes" id="UP000054516"/>
    </source>
</evidence>
<reference evidence="1" key="1">
    <citation type="submission" date="2016-03" db="EMBL/GenBank/DDBJ databases">
        <title>Draft genome sequence of Rosellinia necatrix.</title>
        <authorList>
            <person name="Kanematsu S."/>
        </authorList>
    </citation>
    <scope>NUCLEOTIDE SEQUENCE [LARGE SCALE GENOMIC DNA]</scope>
    <source>
        <strain evidence="1">W97</strain>
    </source>
</reference>
<accession>A0A1S7UR19</accession>
<proteinExistence type="predicted"/>
<name>A0A1S7UR19_ROSNE</name>
<gene>
    <name evidence="1" type="ORF">SAMD00023353_10600190</name>
</gene>